<keyword evidence="6 7" id="KW-0862">Zinc</keyword>
<evidence type="ECO:0000256" key="4">
    <source>
        <dbReference type="ARBA" id="ARBA00022723"/>
    </source>
</evidence>
<dbReference type="SUPFAM" id="SSF53187">
    <property type="entry name" value="Zn-dependent exopeptidases"/>
    <property type="match status" value="1"/>
</dbReference>
<dbReference type="GO" id="GO:0008235">
    <property type="term" value="F:metalloexopeptidase activity"/>
    <property type="evidence" value="ECO:0007669"/>
    <property type="project" value="InterPro"/>
</dbReference>
<dbReference type="InterPro" id="IPR045175">
    <property type="entry name" value="M28_fam"/>
</dbReference>
<evidence type="ECO:0000256" key="7">
    <source>
        <dbReference type="RuleBase" id="RU361240"/>
    </source>
</evidence>
<dbReference type="PROSITE" id="PS51257">
    <property type="entry name" value="PROKAR_LIPOPROTEIN"/>
    <property type="match status" value="1"/>
</dbReference>
<keyword evidence="4 7" id="KW-0479">Metal-binding</keyword>
<accession>A0A2S5BDC4</accession>
<keyword evidence="3 7" id="KW-0645">Protease</keyword>
<gene>
    <name evidence="9" type="ORF">BMF94_2243</name>
</gene>
<evidence type="ECO:0000256" key="6">
    <source>
        <dbReference type="ARBA" id="ARBA00022833"/>
    </source>
</evidence>
<sequence length="569" mass="61381">MSRTVRRGARSTGAVSALVTACLSAIVVDAARLPYTASALKSTNLVVIPRDTSSGARIQVASGCATYQGQVGSSTLADLYLVDDANEQCFSESDVTGAYGTQYRVPVATKSKGRGDVGSLFWLRPDTIEIASEEAEYSSTDGSAQVVLSGASVPASPAQTIKHLLASLDPTLAPGHVLDLPNAKEEGALVSLSVHDAAIRLVQLEYLTSHPLLSHYSLIAVTLSLEDANAVNDAFPAVPPKSIERVKAHLDHLRFQPTLSAVLKSLEGEKAGSRIRRDVQVLSGEDQSSLSRQEKWVSRHSMSEGGFRASNWLHSQMSAYGFNCTQLPFLTGFAPMVECVYRDSGLGNDDGDLVEASRFEMQADETVVLGAHFDSRGSFGYPTAPGADDDASGTSLVLAVARHIWQRRLRFSRKLVLALYAGEEQGLLSSSFYAQRQRAANEDVVFMLQVDMVGYRKPGEPMQLARPNLIGLPEAGWFVGNVSSLYAPELVVGRVHAAYTPACCSDHQSYVAQGYPATWIFERNGPIADPCYHNSCDLSKREGYSFEQIAAHTRVAFATVWEIAGGRLP</sequence>
<evidence type="ECO:0000313" key="10">
    <source>
        <dbReference type="Proteomes" id="UP000237144"/>
    </source>
</evidence>
<name>A0A2S5BDC4_9BASI</name>
<feature type="domain" description="Peptidase M28" evidence="8">
    <location>
        <begin position="362"/>
        <end position="541"/>
    </location>
</feature>
<evidence type="ECO:0000313" key="9">
    <source>
        <dbReference type="EMBL" id="POY74767.1"/>
    </source>
</evidence>
<evidence type="ECO:0000256" key="2">
    <source>
        <dbReference type="ARBA" id="ARBA00005634"/>
    </source>
</evidence>
<evidence type="ECO:0000256" key="1">
    <source>
        <dbReference type="ARBA" id="ARBA00001947"/>
    </source>
</evidence>
<dbReference type="OrthoDB" id="10013407at2759"/>
<dbReference type="Proteomes" id="UP000237144">
    <property type="component" value="Unassembled WGS sequence"/>
</dbReference>
<dbReference type="PANTHER" id="PTHR12147">
    <property type="entry name" value="METALLOPEPTIDASE M28 FAMILY MEMBER"/>
    <property type="match status" value="1"/>
</dbReference>
<dbReference type="AlphaFoldDB" id="A0A2S5BDC4"/>
<dbReference type="EMBL" id="PJQD01000022">
    <property type="protein sequence ID" value="POY74767.1"/>
    <property type="molecule type" value="Genomic_DNA"/>
</dbReference>
<dbReference type="GO" id="GO:0006508">
    <property type="term" value="P:proteolysis"/>
    <property type="evidence" value="ECO:0007669"/>
    <property type="project" value="UniProtKB-KW"/>
</dbReference>
<protein>
    <recommendedName>
        <fullName evidence="7">Peptide hydrolase</fullName>
        <ecNumber evidence="7">3.4.-.-</ecNumber>
    </recommendedName>
</protein>
<comment type="caution">
    <text evidence="9">The sequence shown here is derived from an EMBL/GenBank/DDBJ whole genome shotgun (WGS) entry which is preliminary data.</text>
</comment>
<dbReference type="EC" id="3.4.-.-" evidence="7"/>
<proteinExistence type="inferred from homology"/>
<evidence type="ECO:0000256" key="5">
    <source>
        <dbReference type="ARBA" id="ARBA00022801"/>
    </source>
</evidence>
<comment type="cofactor">
    <cofactor evidence="1">
        <name>Zn(2+)</name>
        <dbReference type="ChEBI" id="CHEBI:29105"/>
    </cofactor>
</comment>
<dbReference type="InterPro" id="IPR007484">
    <property type="entry name" value="Peptidase_M28"/>
</dbReference>
<dbReference type="Gene3D" id="3.40.630.10">
    <property type="entry name" value="Zn peptidases"/>
    <property type="match status" value="1"/>
</dbReference>
<organism evidence="9 10">
    <name type="scientific">Rhodotorula taiwanensis</name>
    <dbReference type="NCBI Taxonomy" id="741276"/>
    <lineage>
        <taxon>Eukaryota</taxon>
        <taxon>Fungi</taxon>
        <taxon>Dikarya</taxon>
        <taxon>Basidiomycota</taxon>
        <taxon>Pucciniomycotina</taxon>
        <taxon>Microbotryomycetes</taxon>
        <taxon>Sporidiobolales</taxon>
        <taxon>Sporidiobolaceae</taxon>
        <taxon>Rhodotorula</taxon>
    </lineage>
</organism>
<keyword evidence="5 7" id="KW-0378">Hydrolase</keyword>
<dbReference type="STRING" id="741276.A0A2S5BDC4"/>
<dbReference type="PANTHER" id="PTHR12147:SF26">
    <property type="entry name" value="PEPTIDASE M28 DOMAIN-CONTAINING PROTEIN"/>
    <property type="match status" value="1"/>
</dbReference>
<reference evidence="9 10" key="1">
    <citation type="journal article" date="2018" name="Front. Microbiol.">
        <title>Prospects for Fungal Bioremediation of Acidic Radioactive Waste Sites: Characterization and Genome Sequence of Rhodotorula taiwanensis MD1149.</title>
        <authorList>
            <person name="Tkavc R."/>
            <person name="Matrosova V.Y."/>
            <person name="Grichenko O.E."/>
            <person name="Gostincar C."/>
            <person name="Volpe R.P."/>
            <person name="Klimenkova P."/>
            <person name="Gaidamakova E.K."/>
            <person name="Zhou C.E."/>
            <person name="Stewart B.J."/>
            <person name="Lyman M.G."/>
            <person name="Malfatti S.A."/>
            <person name="Rubinfeld B."/>
            <person name="Courtot M."/>
            <person name="Singh J."/>
            <person name="Dalgard C.L."/>
            <person name="Hamilton T."/>
            <person name="Frey K.G."/>
            <person name="Gunde-Cimerman N."/>
            <person name="Dugan L."/>
            <person name="Daly M.J."/>
        </authorList>
    </citation>
    <scope>NUCLEOTIDE SEQUENCE [LARGE SCALE GENOMIC DNA]</scope>
    <source>
        <strain evidence="9 10">MD1149</strain>
    </source>
</reference>
<keyword evidence="10" id="KW-1185">Reference proteome</keyword>
<evidence type="ECO:0000256" key="3">
    <source>
        <dbReference type="ARBA" id="ARBA00022670"/>
    </source>
</evidence>
<evidence type="ECO:0000259" key="8">
    <source>
        <dbReference type="Pfam" id="PF04389"/>
    </source>
</evidence>
<dbReference type="GO" id="GO:0046872">
    <property type="term" value="F:metal ion binding"/>
    <property type="evidence" value="ECO:0007669"/>
    <property type="project" value="UniProtKB-KW"/>
</dbReference>
<dbReference type="Pfam" id="PF04389">
    <property type="entry name" value="Peptidase_M28"/>
    <property type="match status" value="1"/>
</dbReference>
<comment type="similarity">
    <text evidence="2">Belongs to the peptidase M28 family. M28B subfamily.</text>
</comment>